<dbReference type="OrthoDB" id="3176171at2759"/>
<comment type="caution">
    <text evidence="3">Lacks conserved residue(s) required for the propagation of feature annotation.</text>
</comment>
<feature type="domain" description="Kinesin motor" evidence="6">
    <location>
        <begin position="1"/>
        <end position="108"/>
    </location>
</feature>
<keyword evidence="4" id="KW-0175">Coiled coil</keyword>
<evidence type="ECO:0000256" key="3">
    <source>
        <dbReference type="PROSITE-ProRule" id="PRU00283"/>
    </source>
</evidence>
<feature type="coiled-coil region" evidence="4">
    <location>
        <begin position="688"/>
        <end position="891"/>
    </location>
</feature>
<evidence type="ECO:0000256" key="5">
    <source>
        <dbReference type="SAM" id="MobiDB-lite"/>
    </source>
</evidence>
<proteinExistence type="inferred from homology"/>
<dbReference type="RefSeq" id="XP_044558851.1">
    <property type="nucleotide sequence ID" value="XM_044710416.1"/>
</dbReference>
<dbReference type="GO" id="GO:0003777">
    <property type="term" value="F:microtubule motor activity"/>
    <property type="evidence" value="ECO:0007669"/>
    <property type="project" value="InterPro"/>
</dbReference>
<gene>
    <name evidence="7" type="ORF">FDP41_006748</name>
</gene>
<dbReference type="GO" id="GO:0005875">
    <property type="term" value="C:microtubule associated complex"/>
    <property type="evidence" value="ECO:0007669"/>
    <property type="project" value="TreeGrafter"/>
</dbReference>
<dbReference type="VEuPathDB" id="AmoebaDB:NF0064960"/>
<dbReference type="Gene3D" id="3.40.850.10">
    <property type="entry name" value="Kinesin motor domain"/>
    <property type="match status" value="1"/>
</dbReference>
<protein>
    <recommendedName>
        <fullName evidence="6">Kinesin motor domain-containing protein</fullName>
    </recommendedName>
</protein>
<keyword evidence="2" id="KW-0067">ATP-binding</keyword>
<dbReference type="Pfam" id="PF00225">
    <property type="entry name" value="Kinesin"/>
    <property type="match status" value="1"/>
</dbReference>
<feature type="coiled-coil region" evidence="4">
    <location>
        <begin position="298"/>
        <end position="370"/>
    </location>
</feature>
<keyword evidence="1" id="KW-0547">Nucleotide-binding</keyword>
<evidence type="ECO:0000313" key="7">
    <source>
        <dbReference type="EMBL" id="KAF0974138.1"/>
    </source>
</evidence>
<dbReference type="InterPro" id="IPR001752">
    <property type="entry name" value="Kinesin_motor_dom"/>
</dbReference>
<dbReference type="PANTHER" id="PTHR47969:SF29">
    <property type="entry name" value="KINESIN-LIKE PROTEIN"/>
    <property type="match status" value="1"/>
</dbReference>
<reference evidence="7 8" key="1">
    <citation type="journal article" date="2019" name="Sci. Rep.">
        <title>Nanopore sequencing improves the draft genome of the human pathogenic amoeba Naegleria fowleri.</title>
        <authorList>
            <person name="Liechti N."/>
            <person name="Schurch N."/>
            <person name="Bruggmann R."/>
            <person name="Wittwer M."/>
        </authorList>
    </citation>
    <scope>NUCLEOTIDE SEQUENCE [LARGE SCALE GENOMIC DNA]</scope>
    <source>
        <strain evidence="7 8">ATCC 30894</strain>
    </source>
</reference>
<keyword evidence="8" id="KW-1185">Reference proteome</keyword>
<dbReference type="InterPro" id="IPR019821">
    <property type="entry name" value="Kinesin_motor_CS"/>
</dbReference>
<feature type="coiled-coil region" evidence="4">
    <location>
        <begin position="975"/>
        <end position="1002"/>
    </location>
</feature>
<comment type="similarity">
    <text evidence="3">Belongs to the TRAFAC class myosin-kinesin ATPase superfamily. Kinesin family.</text>
</comment>
<dbReference type="AlphaFoldDB" id="A0A6A5BJ98"/>
<dbReference type="GO" id="GO:0008017">
    <property type="term" value="F:microtubule binding"/>
    <property type="evidence" value="ECO:0007669"/>
    <property type="project" value="InterPro"/>
</dbReference>
<dbReference type="SUPFAM" id="SSF52540">
    <property type="entry name" value="P-loop containing nucleoside triphosphate hydrolases"/>
    <property type="match status" value="1"/>
</dbReference>
<dbReference type="GeneID" id="68113966"/>
<dbReference type="GO" id="GO:0007052">
    <property type="term" value="P:mitotic spindle organization"/>
    <property type="evidence" value="ECO:0007669"/>
    <property type="project" value="TreeGrafter"/>
</dbReference>
<sequence>MTAKFHLVDLAGSERTKRTGAVGVRFKEAVQINCGLLALGNVISALGDEKKRAHTTHVPYRDSKLTRLLQDSLGGNSRTVMLACISPADSNFEETLNTLKYANRARNIKNKPVVNIDPHSMQIDQLRNEIHALKLALLQQKMSSEGVQYSDSLEELLKFEDNQRFLLEIQKKTPSSSNLLQLANVPDHKDETKLLREQLSSSNSKITELSENILNIEAERDMYLHKIQSFRQRVREVLRVLFKVPWSTLDIPKEKITEIIKVLEDVANYDVNVSAERKDKPQGYSPRLPNIEQVVVENHDIEEKNKIIESLMKELKDAKDDLKRDEKIFTEKMREIKRLSKTNWVLKKNVQALKQDLDTEMKRVAQLEEYIQSLPEELGVTTVPPLPTTSAPKIPESQEAKQDATQTDGQLDGELGKLEDEIKNLEKEKTLMYNQQSQIELEKSMVEKQMQDQQKMYLRKQRKLEQSLKDLTVMIKLKEELIKDLLKSEHESIVLKEQYEKKIIEMENSVVATQQELEKLMNALETADMERGKKEEEKRRIQLDYEERLNKQNMQLSDLRKKATENERLMKLKYQSDRKVNDLQTEITKMKTQQEFLKNKIKEETEKQNQIYNAQLKQISALKKQGEASQKRIRELEIENQRQKEILERKSEEVQKVNQQLRLNRYQLSRVSKSKSISADIDKQKEWLDKEIEKYMTKKEAIETLEQELARREAIIQEKERMLSAKQDIEMRKIRKNQHMQESMVDILKQLQEVEREIVEKETILKSKRTSNSNNCLKTEAKIINDLQLQIETLHQRREKMLRQREKLEQKAKDQIKKEDEELQEINERTEVLDAEIEFKNETIEQVQNRLRVEESHSSLSLSHFNDIHSLAEAKVLLKQYFEKVIELKEDEKSKKQKIMEFDLALKERDKMIENLQNHIRLTELVFERRHLKLQKENEQKITYLLKQIAQYNGDQSSTSGGSLSIDTEKIDKLIKYKDEQIQKLEKQLDKIKLRSEQVENNSVRLSTNTKLSSELRSLKQLVSNKHSQM</sequence>
<dbReference type="GO" id="GO:0005524">
    <property type="term" value="F:ATP binding"/>
    <property type="evidence" value="ECO:0007669"/>
    <property type="project" value="UniProtKB-KW"/>
</dbReference>
<dbReference type="PROSITE" id="PS00411">
    <property type="entry name" value="KINESIN_MOTOR_1"/>
    <property type="match status" value="1"/>
</dbReference>
<dbReference type="Proteomes" id="UP000444721">
    <property type="component" value="Unassembled WGS sequence"/>
</dbReference>
<dbReference type="EMBL" id="VFQX01000053">
    <property type="protein sequence ID" value="KAF0974138.1"/>
    <property type="molecule type" value="Genomic_DNA"/>
</dbReference>
<evidence type="ECO:0000256" key="1">
    <source>
        <dbReference type="ARBA" id="ARBA00022741"/>
    </source>
</evidence>
<dbReference type="Pfam" id="PF25764">
    <property type="entry name" value="KIF21A_4th"/>
    <property type="match status" value="1"/>
</dbReference>
<dbReference type="SMART" id="SM00129">
    <property type="entry name" value="KISc"/>
    <property type="match status" value="1"/>
</dbReference>
<dbReference type="GO" id="GO:0007018">
    <property type="term" value="P:microtubule-based movement"/>
    <property type="evidence" value="ECO:0007669"/>
    <property type="project" value="InterPro"/>
</dbReference>
<name>A0A6A5BJ98_NAEFO</name>
<dbReference type="InterPro" id="IPR027640">
    <property type="entry name" value="Kinesin-like_fam"/>
</dbReference>
<accession>A0A6A5BJ98</accession>
<evidence type="ECO:0000259" key="6">
    <source>
        <dbReference type="PROSITE" id="PS50067"/>
    </source>
</evidence>
<dbReference type="OMA" id="HRASEYN"/>
<dbReference type="InterPro" id="IPR027417">
    <property type="entry name" value="P-loop_NTPase"/>
</dbReference>
<organism evidence="7 8">
    <name type="scientific">Naegleria fowleri</name>
    <name type="common">Brain eating amoeba</name>
    <dbReference type="NCBI Taxonomy" id="5763"/>
    <lineage>
        <taxon>Eukaryota</taxon>
        <taxon>Discoba</taxon>
        <taxon>Heterolobosea</taxon>
        <taxon>Tetramitia</taxon>
        <taxon>Eutetramitia</taxon>
        <taxon>Vahlkampfiidae</taxon>
        <taxon>Naegleria</taxon>
    </lineage>
</organism>
<evidence type="ECO:0000256" key="2">
    <source>
        <dbReference type="ARBA" id="ARBA00022840"/>
    </source>
</evidence>
<dbReference type="VEuPathDB" id="AmoebaDB:FDP41_006748"/>
<dbReference type="GO" id="GO:0051231">
    <property type="term" value="P:spindle elongation"/>
    <property type="evidence" value="ECO:0007669"/>
    <property type="project" value="TreeGrafter"/>
</dbReference>
<dbReference type="PRINTS" id="PR00380">
    <property type="entry name" value="KINESINHEAVY"/>
</dbReference>
<dbReference type="VEuPathDB" id="AmoebaDB:NfTy_074980"/>
<dbReference type="PROSITE" id="PS50067">
    <property type="entry name" value="KINESIN_MOTOR_2"/>
    <property type="match status" value="1"/>
</dbReference>
<dbReference type="InterPro" id="IPR036961">
    <property type="entry name" value="Kinesin_motor_dom_sf"/>
</dbReference>
<evidence type="ECO:0000256" key="4">
    <source>
        <dbReference type="SAM" id="Coils"/>
    </source>
</evidence>
<comment type="caution">
    <text evidence="7">The sequence shown here is derived from an EMBL/GenBank/DDBJ whole genome shotgun (WGS) entry which is preliminary data.</text>
</comment>
<dbReference type="PANTHER" id="PTHR47969">
    <property type="entry name" value="CHROMOSOME-ASSOCIATED KINESIN KIF4A-RELATED"/>
    <property type="match status" value="1"/>
</dbReference>
<feature type="region of interest" description="Disordered" evidence="5">
    <location>
        <begin position="380"/>
        <end position="411"/>
    </location>
</feature>
<feature type="coiled-coil region" evidence="4">
    <location>
        <begin position="496"/>
        <end position="664"/>
    </location>
</feature>
<evidence type="ECO:0000313" key="8">
    <source>
        <dbReference type="Proteomes" id="UP000444721"/>
    </source>
</evidence>